<gene>
    <name evidence="1" type="ORF">EV380_1958</name>
</gene>
<evidence type="ECO:0000313" key="2">
    <source>
        <dbReference type="Proteomes" id="UP000292685"/>
    </source>
</evidence>
<name>A0A4Q8AF53_9MICC</name>
<dbReference type="Proteomes" id="UP000292685">
    <property type="component" value="Unassembled WGS sequence"/>
</dbReference>
<dbReference type="RefSeq" id="WP_165391927.1">
    <property type="nucleotide sequence ID" value="NZ_SHLA01000001.1"/>
</dbReference>
<comment type="caution">
    <text evidence="1">The sequence shown here is derived from an EMBL/GenBank/DDBJ whole genome shotgun (WGS) entry which is preliminary data.</text>
</comment>
<accession>A0A4Q8AF53</accession>
<organism evidence="1 2">
    <name type="scientific">Zhihengliuella halotolerans</name>
    <dbReference type="NCBI Taxonomy" id="370736"/>
    <lineage>
        <taxon>Bacteria</taxon>
        <taxon>Bacillati</taxon>
        <taxon>Actinomycetota</taxon>
        <taxon>Actinomycetes</taxon>
        <taxon>Micrococcales</taxon>
        <taxon>Micrococcaceae</taxon>
        <taxon>Zhihengliuella</taxon>
    </lineage>
</organism>
<evidence type="ECO:0000313" key="1">
    <source>
        <dbReference type="EMBL" id="RZU62365.1"/>
    </source>
</evidence>
<sequence>MSALAIAAATLAAAAAAWILGTHGPSRNASVSRERPRVLAPGRRTLARWRETVRPEPADIEEHARALRQLAALFDTGRTPERTWHQLGRAWAGTGMRTVWQENAGESAETGSRAARDIRAAAIAAQTSHGVGQRTSAGLALHAEHSDFGWVWERVVWCLELSERTGAPLAGLLERVAEQLEAEQDLGRARATALAGPRTTNRMLALLPAFGLALAILLGADPVAVLTGHPAGQAALVAGVGLWAGHWWWTRRLLRAAAGQERP</sequence>
<reference evidence="1 2" key="1">
    <citation type="submission" date="2019-02" db="EMBL/GenBank/DDBJ databases">
        <title>Sequencing the genomes of 1000 actinobacteria strains.</title>
        <authorList>
            <person name="Klenk H.-P."/>
        </authorList>
    </citation>
    <scope>NUCLEOTIDE SEQUENCE [LARGE SCALE GENOMIC DNA]</scope>
    <source>
        <strain evidence="1 2">DSM 17364</strain>
    </source>
</reference>
<dbReference type="AlphaFoldDB" id="A0A4Q8AF53"/>
<dbReference type="PANTHER" id="PTHR35007">
    <property type="entry name" value="INTEGRAL MEMBRANE PROTEIN-RELATED"/>
    <property type="match status" value="1"/>
</dbReference>
<proteinExistence type="predicted"/>
<dbReference type="EMBL" id="SHLA01000001">
    <property type="protein sequence ID" value="RZU62365.1"/>
    <property type="molecule type" value="Genomic_DNA"/>
</dbReference>
<protein>
    <submittedName>
        <fullName evidence="1">Tight adherence protein B</fullName>
    </submittedName>
</protein>
<keyword evidence="2" id="KW-1185">Reference proteome</keyword>
<dbReference type="PANTHER" id="PTHR35007:SF4">
    <property type="entry name" value="CONSERVED TRANSMEMBRANE PROTEIN-RELATED"/>
    <property type="match status" value="1"/>
</dbReference>